<evidence type="ECO:0000313" key="12">
    <source>
        <dbReference type="Proteomes" id="UP000541558"/>
    </source>
</evidence>
<dbReference type="GO" id="GO:0071244">
    <property type="term" value="P:cellular response to carbon dioxide"/>
    <property type="evidence" value="ECO:0007669"/>
    <property type="project" value="TreeGrafter"/>
</dbReference>
<comment type="catalytic activity">
    <reaction evidence="6 8">
        <text>hydrogencarbonate + H(+) = CO2 + H2O</text>
        <dbReference type="Rhea" id="RHEA:10748"/>
        <dbReference type="ChEBI" id="CHEBI:15377"/>
        <dbReference type="ChEBI" id="CHEBI:15378"/>
        <dbReference type="ChEBI" id="CHEBI:16526"/>
        <dbReference type="ChEBI" id="CHEBI:17544"/>
        <dbReference type="EC" id="4.2.1.1"/>
    </reaction>
</comment>
<dbReference type="Gene3D" id="3.40.1050.10">
    <property type="entry name" value="Carbonic anhydrase"/>
    <property type="match status" value="1"/>
</dbReference>
<keyword evidence="12" id="KW-1185">Reference proteome</keyword>
<feature type="binding site" evidence="7">
    <location>
        <position position="140"/>
    </location>
    <ligand>
        <name>Zn(2+)</name>
        <dbReference type="ChEBI" id="CHEBI:29105"/>
    </ligand>
</feature>
<dbReference type="PANTHER" id="PTHR11002:SF76">
    <property type="entry name" value="CARBONIC ANHYDRASE"/>
    <property type="match status" value="1"/>
</dbReference>
<protein>
    <recommendedName>
        <fullName evidence="2 8">Carbonic anhydrase</fullName>
        <ecNumber evidence="2 8">4.2.1.1</ecNumber>
    </recommendedName>
    <alternativeName>
        <fullName evidence="8">Carbonate dehydratase</fullName>
    </alternativeName>
</protein>
<feature type="chain" id="PRO_5034687896" description="Carbonic anhydrase" evidence="10">
    <location>
        <begin position="22"/>
        <end position="272"/>
    </location>
</feature>
<evidence type="ECO:0000256" key="4">
    <source>
        <dbReference type="ARBA" id="ARBA00022833"/>
    </source>
</evidence>
<evidence type="ECO:0000256" key="6">
    <source>
        <dbReference type="ARBA" id="ARBA00048348"/>
    </source>
</evidence>
<evidence type="ECO:0000256" key="7">
    <source>
        <dbReference type="PIRSR" id="PIRSR601765-1"/>
    </source>
</evidence>
<evidence type="ECO:0000256" key="2">
    <source>
        <dbReference type="ARBA" id="ARBA00012925"/>
    </source>
</evidence>
<dbReference type="OrthoDB" id="10248475at2759"/>
<dbReference type="AlphaFoldDB" id="A0A8H5FFI6"/>
<keyword evidence="5 8" id="KW-0456">Lyase</keyword>
<dbReference type="SUPFAM" id="SSF53056">
    <property type="entry name" value="beta-carbonic anhydrase, cab"/>
    <property type="match status" value="1"/>
</dbReference>
<feature type="compositionally biased region" description="Pro residues" evidence="9">
    <location>
        <begin position="259"/>
        <end position="272"/>
    </location>
</feature>
<dbReference type="Pfam" id="PF00484">
    <property type="entry name" value="Pro_CA"/>
    <property type="match status" value="1"/>
</dbReference>
<sequence>MLKSSPILFLFALIVTSYAAAIGSGEWEDLDARERAPEAVDPSKDFEDIYQGNEDFQQQNPEYLMNLATNGQKPPFLYLGCADSRVSEGTVFDAAPGTFFTQRNIANQYSQSDNNVRSILSYGIEHLHVRHVVVMGHYGCGGVAASVANPPALPWETSTAALQDWIAPIRKVYADSERQEIVEMRQNNKGEEPKLHDPGFRALVEENVKSGVQRIASDTMIQEWFKNTSGKAPKFWIHGWVYDIENGEIKDLEVSVGPPGEPIPDSPFPNAR</sequence>
<keyword evidence="10" id="KW-0732">Signal</keyword>
<comment type="cofactor">
    <cofactor evidence="7">
        <name>Zn(2+)</name>
        <dbReference type="ChEBI" id="CHEBI:29105"/>
    </cofactor>
    <text evidence="7">Binds 1 zinc ion per subunit.</text>
</comment>
<organism evidence="11 12">
    <name type="scientific">Ephemerocybe angulata</name>
    <dbReference type="NCBI Taxonomy" id="980116"/>
    <lineage>
        <taxon>Eukaryota</taxon>
        <taxon>Fungi</taxon>
        <taxon>Dikarya</taxon>
        <taxon>Basidiomycota</taxon>
        <taxon>Agaricomycotina</taxon>
        <taxon>Agaricomycetes</taxon>
        <taxon>Agaricomycetidae</taxon>
        <taxon>Agaricales</taxon>
        <taxon>Agaricineae</taxon>
        <taxon>Psathyrellaceae</taxon>
        <taxon>Ephemerocybe</taxon>
    </lineage>
</organism>
<comment type="caution">
    <text evidence="11">The sequence shown here is derived from an EMBL/GenBank/DDBJ whole genome shotgun (WGS) entry which is preliminary data.</text>
</comment>
<dbReference type="Proteomes" id="UP000541558">
    <property type="component" value="Unassembled WGS sequence"/>
</dbReference>
<evidence type="ECO:0000313" key="11">
    <source>
        <dbReference type="EMBL" id="KAF5334692.1"/>
    </source>
</evidence>
<evidence type="ECO:0000256" key="3">
    <source>
        <dbReference type="ARBA" id="ARBA00022723"/>
    </source>
</evidence>
<dbReference type="InterPro" id="IPR001765">
    <property type="entry name" value="Carbonic_anhydrase"/>
</dbReference>
<evidence type="ECO:0000256" key="9">
    <source>
        <dbReference type="SAM" id="MobiDB-lite"/>
    </source>
</evidence>
<dbReference type="SMART" id="SM00947">
    <property type="entry name" value="Pro_CA"/>
    <property type="match status" value="1"/>
</dbReference>
<name>A0A8H5FFI6_9AGAR</name>
<feature type="binding site" evidence="7">
    <location>
        <position position="83"/>
    </location>
    <ligand>
        <name>Zn(2+)</name>
        <dbReference type="ChEBI" id="CHEBI:29105"/>
    </ligand>
</feature>
<evidence type="ECO:0000256" key="10">
    <source>
        <dbReference type="SAM" id="SignalP"/>
    </source>
</evidence>
<keyword evidence="3 7" id="KW-0479">Metal-binding</keyword>
<gene>
    <name evidence="11" type="ORF">D9611_011948</name>
</gene>
<dbReference type="EMBL" id="JAACJK010000067">
    <property type="protein sequence ID" value="KAF5334692.1"/>
    <property type="molecule type" value="Genomic_DNA"/>
</dbReference>
<dbReference type="EC" id="4.2.1.1" evidence="2 8"/>
<dbReference type="GO" id="GO:0004089">
    <property type="term" value="F:carbonate dehydratase activity"/>
    <property type="evidence" value="ECO:0007669"/>
    <property type="project" value="UniProtKB-UniRule"/>
</dbReference>
<keyword evidence="4 7" id="KW-0862">Zinc</keyword>
<dbReference type="GO" id="GO:0008270">
    <property type="term" value="F:zinc ion binding"/>
    <property type="evidence" value="ECO:0007669"/>
    <property type="project" value="UniProtKB-UniRule"/>
</dbReference>
<feature type="region of interest" description="Disordered" evidence="9">
    <location>
        <begin position="253"/>
        <end position="272"/>
    </location>
</feature>
<dbReference type="PANTHER" id="PTHR11002">
    <property type="entry name" value="CARBONIC ANHYDRASE"/>
    <property type="match status" value="1"/>
</dbReference>
<accession>A0A8H5FFI6</accession>
<comment type="function">
    <text evidence="8">Reversible hydration of carbon dioxide.</text>
</comment>
<feature type="signal peptide" evidence="10">
    <location>
        <begin position="1"/>
        <end position="21"/>
    </location>
</feature>
<comment type="similarity">
    <text evidence="1 8">Belongs to the beta-class carbonic anhydrase family.</text>
</comment>
<dbReference type="GO" id="GO:0034599">
    <property type="term" value="P:cellular response to oxidative stress"/>
    <property type="evidence" value="ECO:0007669"/>
    <property type="project" value="TreeGrafter"/>
</dbReference>
<proteinExistence type="inferred from homology"/>
<dbReference type="InterPro" id="IPR036874">
    <property type="entry name" value="Carbonic_anhydrase_sf"/>
</dbReference>
<evidence type="ECO:0000256" key="8">
    <source>
        <dbReference type="RuleBase" id="RU003956"/>
    </source>
</evidence>
<feature type="binding site" evidence="7">
    <location>
        <position position="81"/>
    </location>
    <ligand>
        <name>Zn(2+)</name>
        <dbReference type="ChEBI" id="CHEBI:29105"/>
    </ligand>
</feature>
<evidence type="ECO:0000256" key="1">
    <source>
        <dbReference type="ARBA" id="ARBA00006217"/>
    </source>
</evidence>
<feature type="binding site" evidence="7">
    <location>
        <position position="137"/>
    </location>
    <ligand>
        <name>Zn(2+)</name>
        <dbReference type="ChEBI" id="CHEBI:29105"/>
    </ligand>
</feature>
<reference evidence="11 12" key="1">
    <citation type="journal article" date="2020" name="ISME J.">
        <title>Uncovering the hidden diversity of litter-decomposition mechanisms in mushroom-forming fungi.</title>
        <authorList>
            <person name="Floudas D."/>
            <person name="Bentzer J."/>
            <person name="Ahren D."/>
            <person name="Johansson T."/>
            <person name="Persson P."/>
            <person name="Tunlid A."/>
        </authorList>
    </citation>
    <scope>NUCLEOTIDE SEQUENCE [LARGE SCALE GENOMIC DNA]</scope>
    <source>
        <strain evidence="11 12">CBS 175.51</strain>
    </source>
</reference>
<evidence type="ECO:0000256" key="5">
    <source>
        <dbReference type="ARBA" id="ARBA00023239"/>
    </source>
</evidence>